<organism evidence="2 3">
    <name type="scientific">Rattus norvegicus</name>
    <name type="common">Rat</name>
    <dbReference type="NCBI Taxonomy" id="10116"/>
    <lineage>
        <taxon>Eukaryota</taxon>
        <taxon>Metazoa</taxon>
        <taxon>Chordata</taxon>
        <taxon>Craniata</taxon>
        <taxon>Vertebrata</taxon>
        <taxon>Euteleostomi</taxon>
        <taxon>Mammalia</taxon>
        <taxon>Eutheria</taxon>
        <taxon>Euarchontoglires</taxon>
        <taxon>Glires</taxon>
        <taxon>Rodentia</taxon>
        <taxon>Myomorpha</taxon>
        <taxon>Muroidea</taxon>
        <taxon>Muridae</taxon>
        <taxon>Murinae</taxon>
        <taxon>Rattus</taxon>
    </lineage>
</organism>
<dbReference type="EMBL" id="CH473964">
    <property type="protein sequence ID" value="EDM02039.1"/>
    <property type="molecule type" value="Genomic_DNA"/>
</dbReference>
<accession>A6ILA0</accession>
<feature type="chain" id="PRO_5039939225" evidence="1">
    <location>
        <begin position="18"/>
        <end position="43"/>
    </location>
</feature>
<feature type="signal peptide" evidence="1">
    <location>
        <begin position="1"/>
        <end position="17"/>
    </location>
</feature>
<evidence type="ECO:0000256" key="1">
    <source>
        <dbReference type="SAM" id="SignalP"/>
    </source>
</evidence>
<name>A6ILA0_RAT</name>
<dbReference type="AlphaFoldDB" id="A6ILA0"/>
<proteinExistence type="predicted"/>
<dbReference type="Proteomes" id="UP000234681">
    <property type="component" value="Chromosome 4"/>
</dbReference>
<evidence type="ECO:0000313" key="3">
    <source>
        <dbReference type="Proteomes" id="UP000234681"/>
    </source>
</evidence>
<sequence>MIPFFLRSGLCQAFALAAESWVNTIRPNRVKTATCGAGDLAQW</sequence>
<protein>
    <submittedName>
        <fullName evidence="2">RCG30203</fullName>
    </submittedName>
</protein>
<reference evidence="2 3" key="1">
    <citation type="submission" date="2005-09" db="EMBL/GenBank/DDBJ databases">
        <authorList>
            <person name="Mural R.J."/>
            <person name="Li P.W."/>
            <person name="Adams M.D."/>
            <person name="Amanatides P.G."/>
            <person name="Baden-Tillson H."/>
            <person name="Barnstead M."/>
            <person name="Chin S.H."/>
            <person name="Dew I."/>
            <person name="Evans C.A."/>
            <person name="Ferriera S."/>
            <person name="Flanigan M."/>
            <person name="Fosler C."/>
            <person name="Glodek A."/>
            <person name="Gu Z."/>
            <person name="Holt R.A."/>
            <person name="Jennings D."/>
            <person name="Kraft C.L."/>
            <person name="Lu F."/>
            <person name="Nguyen T."/>
            <person name="Nusskern D.R."/>
            <person name="Pfannkoch C.M."/>
            <person name="Sitter C."/>
            <person name="Sutton G.G."/>
            <person name="Venter J.C."/>
            <person name="Wang Z."/>
            <person name="Woodage T."/>
            <person name="Zheng X.H."/>
            <person name="Zhong F."/>
        </authorList>
    </citation>
    <scope>NUCLEOTIDE SEQUENCE [LARGE SCALE GENOMIC DNA]</scope>
    <source>
        <strain>BN</strain>
        <strain evidence="3">Sprague-Dawley</strain>
    </source>
</reference>
<evidence type="ECO:0000313" key="2">
    <source>
        <dbReference type="EMBL" id="EDM02039.1"/>
    </source>
</evidence>
<keyword evidence="1" id="KW-0732">Signal</keyword>
<gene>
    <name evidence="2" type="ORF">rCG_30203</name>
</gene>